<feature type="signal peptide" evidence="1">
    <location>
        <begin position="1"/>
        <end position="26"/>
    </location>
</feature>
<protein>
    <recommendedName>
        <fullName evidence="4">Fimbrial protein</fullName>
    </recommendedName>
</protein>
<reference evidence="2 3" key="1">
    <citation type="journal article" date="2019" name="Int. J. Syst. Evol. Microbiol.">
        <title>Bifidobacterium jacchi sp. nov., isolated from the faeces of a baby common marmoset (Callithrix jacchus).</title>
        <authorList>
            <person name="Modesto M."/>
            <person name="Watanabe K."/>
            <person name="Arita M."/>
            <person name="Satti M."/>
            <person name="Oki K."/>
            <person name="Sciavilla P."/>
            <person name="Patavino C."/>
            <person name="Camma C."/>
            <person name="Michelini S."/>
            <person name="Sgorbati B."/>
            <person name="Mattarelli P."/>
        </authorList>
    </citation>
    <scope>NUCLEOTIDE SEQUENCE [LARGE SCALE GENOMIC DNA]</scope>
    <source>
        <strain evidence="2 3">MRM 9.3</strain>
    </source>
</reference>
<proteinExistence type="predicted"/>
<accession>A0A5N5RH41</accession>
<evidence type="ECO:0008006" key="4">
    <source>
        <dbReference type="Google" id="ProtNLM"/>
    </source>
</evidence>
<sequence>MKKQCMTAAVVAMLLGAVTLPSTALAADGDTDLQVNYSQPSSYALTIPKKVDLNVDGGSVTVTAGDVNVAPGHTFRVAIDNNAKNSFSADANGAVVSLDLQGAKDAAVSVTSAVTMNGGALTSNDLTVISVPGGDGVTARSQQIDFGALQPTAPDAVIRAGSYSGTMTFVAGVTAD</sequence>
<name>A0A5N5RH41_9BIFI</name>
<evidence type="ECO:0000313" key="2">
    <source>
        <dbReference type="EMBL" id="KAB5606250.1"/>
    </source>
</evidence>
<dbReference type="RefSeq" id="WP_151917216.1">
    <property type="nucleotide sequence ID" value="NZ_RQSP01000029.1"/>
</dbReference>
<gene>
    <name evidence="2" type="ORF">EHS19_07880</name>
</gene>
<evidence type="ECO:0000256" key="1">
    <source>
        <dbReference type="SAM" id="SignalP"/>
    </source>
</evidence>
<dbReference type="EMBL" id="RQSP01000029">
    <property type="protein sequence ID" value="KAB5606250.1"/>
    <property type="molecule type" value="Genomic_DNA"/>
</dbReference>
<evidence type="ECO:0000313" key="3">
    <source>
        <dbReference type="Proteomes" id="UP000326336"/>
    </source>
</evidence>
<keyword evidence="1" id="KW-0732">Signal</keyword>
<organism evidence="2 3">
    <name type="scientific">Bifidobacterium jacchi</name>
    <dbReference type="NCBI Taxonomy" id="2490545"/>
    <lineage>
        <taxon>Bacteria</taxon>
        <taxon>Bacillati</taxon>
        <taxon>Actinomycetota</taxon>
        <taxon>Actinomycetes</taxon>
        <taxon>Bifidobacteriales</taxon>
        <taxon>Bifidobacteriaceae</taxon>
        <taxon>Bifidobacterium</taxon>
    </lineage>
</organism>
<keyword evidence="3" id="KW-1185">Reference proteome</keyword>
<feature type="chain" id="PRO_5024955492" description="Fimbrial protein" evidence="1">
    <location>
        <begin position="27"/>
        <end position="176"/>
    </location>
</feature>
<dbReference type="AlphaFoldDB" id="A0A5N5RH41"/>
<comment type="caution">
    <text evidence="2">The sequence shown here is derived from an EMBL/GenBank/DDBJ whole genome shotgun (WGS) entry which is preliminary data.</text>
</comment>
<dbReference type="Proteomes" id="UP000326336">
    <property type="component" value="Unassembled WGS sequence"/>
</dbReference>